<name>A0A0K2UIU2_LEPSM</name>
<feature type="non-terminal residue" evidence="1">
    <location>
        <position position="1"/>
    </location>
</feature>
<dbReference type="EMBL" id="HACA01020599">
    <property type="protein sequence ID" value="CDW37960.1"/>
    <property type="molecule type" value="Transcribed_RNA"/>
</dbReference>
<dbReference type="AlphaFoldDB" id="A0A0K2UIU2"/>
<reference evidence="1" key="1">
    <citation type="submission" date="2014-05" db="EMBL/GenBank/DDBJ databases">
        <authorList>
            <person name="Chronopoulou M."/>
        </authorList>
    </citation>
    <scope>NUCLEOTIDE SEQUENCE</scope>
    <source>
        <tissue evidence="1">Whole organism</tissue>
    </source>
</reference>
<sequence>KLCFINIDIMLINVCIANTYYEMSGIYIHNTLRSSSRK</sequence>
<accession>A0A0K2UIU2</accession>
<protein>
    <submittedName>
        <fullName evidence="1">Uncharacterized protein</fullName>
    </submittedName>
</protein>
<organism evidence="1">
    <name type="scientific">Lepeophtheirus salmonis</name>
    <name type="common">Salmon louse</name>
    <name type="synonym">Caligus salmonis</name>
    <dbReference type="NCBI Taxonomy" id="72036"/>
    <lineage>
        <taxon>Eukaryota</taxon>
        <taxon>Metazoa</taxon>
        <taxon>Ecdysozoa</taxon>
        <taxon>Arthropoda</taxon>
        <taxon>Crustacea</taxon>
        <taxon>Multicrustacea</taxon>
        <taxon>Hexanauplia</taxon>
        <taxon>Copepoda</taxon>
        <taxon>Siphonostomatoida</taxon>
        <taxon>Caligidae</taxon>
        <taxon>Lepeophtheirus</taxon>
    </lineage>
</organism>
<proteinExistence type="predicted"/>
<evidence type="ECO:0000313" key="1">
    <source>
        <dbReference type="EMBL" id="CDW37960.1"/>
    </source>
</evidence>